<comment type="caution">
    <text evidence="3">The sequence shown here is derived from an EMBL/GenBank/DDBJ whole genome shotgun (WGS) entry which is preliminary data.</text>
</comment>
<proteinExistence type="predicted"/>
<dbReference type="EMBL" id="BARS01032573">
    <property type="protein sequence ID" value="GAG16163.1"/>
    <property type="molecule type" value="Genomic_DNA"/>
</dbReference>
<feature type="region of interest" description="Disordered" evidence="1">
    <location>
        <begin position="24"/>
        <end position="43"/>
    </location>
</feature>
<feature type="transmembrane region" description="Helical" evidence="2">
    <location>
        <begin position="49"/>
        <end position="67"/>
    </location>
</feature>
<sequence length="72" mass="7520">AQAIDIGGGWVLKLKQTIELPKSIEPLQNGGNGNGENGGSENNEEANPLVLPVIVIVICLIAVIAFVKVKSK</sequence>
<evidence type="ECO:0000256" key="1">
    <source>
        <dbReference type="SAM" id="MobiDB-lite"/>
    </source>
</evidence>
<protein>
    <submittedName>
        <fullName evidence="3">Uncharacterized protein</fullName>
    </submittedName>
</protein>
<reference evidence="3" key="1">
    <citation type="journal article" date="2014" name="Front. Microbiol.">
        <title>High frequency of phylogenetically diverse reductive dehalogenase-homologous genes in deep subseafloor sedimentary metagenomes.</title>
        <authorList>
            <person name="Kawai M."/>
            <person name="Futagami T."/>
            <person name="Toyoda A."/>
            <person name="Takaki Y."/>
            <person name="Nishi S."/>
            <person name="Hori S."/>
            <person name="Arai W."/>
            <person name="Tsubouchi T."/>
            <person name="Morono Y."/>
            <person name="Uchiyama I."/>
            <person name="Ito T."/>
            <person name="Fujiyama A."/>
            <person name="Inagaki F."/>
            <person name="Takami H."/>
        </authorList>
    </citation>
    <scope>NUCLEOTIDE SEQUENCE</scope>
    <source>
        <strain evidence="3">Expedition CK06-06</strain>
    </source>
</reference>
<evidence type="ECO:0000313" key="3">
    <source>
        <dbReference type="EMBL" id="GAG16163.1"/>
    </source>
</evidence>
<gene>
    <name evidence="3" type="ORF">S01H1_50552</name>
</gene>
<accession>X0VUN4</accession>
<name>X0VUN4_9ZZZZ</name>
<keyword evidence="2" id="KW-1133">Transmembrane helix</keyword>
<keyword evidence="2" id="KW-0472">Membrane</keyword>
<evidence type="ECO:0000256" key="2">
    <source>
        <dbReference type="SAM" id="Phobius"/>
    </source>
</evidence>
<dbReference type="AlphaFoldDB" id="X0VUN4"/>
<keyword evidence="2" id="KW-0812">Transmembrane</keyword>
<organism evidence="3">
    <name type="scientific">marine sediment metagenome</name>
    <dbReference type="NCBI Taxonomy" id="412755"/>
    <lineage>
        <taxon>unclassified sequences</taxon>
        <taxon>metagenomes</taxon>
        <taxon>ecological metagenomes</taxon>
    </lineage>
</organism>
<feature type="non-terminal residue" evidence="3">
    <location>
        <position position="1"/>
    </location>
</feature>